<feature type="region of interest" description="Disordered" evidence="1">
    <location>
        <begin position="1"/>
        <end position="61"/>
    </location>
</feature>
<dbReference type="AlphaFoldDB" id="A0A9P4X4H9"/>
<evidence type="ECO:0000256" key="1">
    <source>
        <dbReference type="SAM" id="MobiDB-lite"/>
    </source>
</evidence>
<dbReference type="EMBL" id="QLNT01000027">
    <property type="protein sequence ID" value="KAF3057790.1"/>
    <property type="molecule type" value="Genomic_DNA"/>
</dbReference>
<organism evidence="2 3">
    <name type="scientific">Trichoderma lentiforme</name>
    <dbReference type="NCBI Taxonomy" id="1567552"/>
    <lineage>
        <taxon>Eukaryota</taxon>
        <taxon>Fungi</taxon>
        <taxon>Dikarya</taxon>
        <taxon>Ascomycota</taxon>
        <taxon>Pezizomycotina</taxon>
        <taxon>Sordariomycetes</taxon>
        <taxon>Hypocreomycetidae</taxon>
        <taxon>Hypocreales</taxon>
        <taxon>Hypocreaceae</taxon>
        <taxon>Trichoderma</taxon>
    </lineage>
</organism>
<proteinExistence type="predicted"/>
<keyword evidence="3" id="KW-1185">Reference proteome</keyword>
<dbReference type="Proteomes" id="UP000801864">
    <property type="component" value="Unassembled WGS sequence"/>
</dbReference>
<protein>
    <submittedName>
        <fullName evidence="2">Uncharacterized protein</fullName>
    </submittedName>
</protein>
<evidence type="ECO:0000313" key="3">
    <source>
        <dbReference type="Proteomes" id="UP000801864"/>
    </source>
</evidence>
<name>A0A9P4X4H9_9HYPO</name>
<feature type="compositionally biased region" description="Polar residues" evidence="1">
    <location>
        <begin position="32"/>
        <end position="41"/>
    </location>
</feature>
<evidence type="ECO:0000313" key="2">
    <source>
        <dbReference type="EMBL" id="KAF3057790.1"/>
    </source>
</evidence>
<reference evidence="2 3" key="1">
    <citation type="submission" date="2018-06" db="EMBL/GenBank/DDBJ databases">
        <title>Genome analysis of cellulolytic fungus Trichoderma lentiforme CFAM-422.</title>
        <authorList>
            <person name="Steindorff A.S."/>
            <person name="Formighieri E.F."/>
            <person name="Midorikawa G.E.O."/>
            <person name="Tamietti M.S."/>
            <person name="Ramos E.Z."/>
            <person name="Silva A.S."/>
            <person name="Bon E.P.S."/>
            <person name="Mendes T.D."/>
            <person name="Damaso M.C.T."/>
            <person name="Favaro L.C.L."/>
        </authorList>
    </citation>
    <scope>NUCLEOTIDE SEQUENCE [LARGE SCALE GENOMIC DNA]</scope>
    <source>
        <strain evidence="2 3">CFAM-422</strain>
    </source>
</reference>
<comment type="caution">
    <text evidence="2">The sequence shown here is derived from an EMBL/GenBank/DDBJ whole genome shotgun (WGS) entry which is preliminary data.</text>
</comment>
<sequence>MFRLALASRSNLGSEPVGDDSASPAPVKYQLPTGSGLQSSFGMVPQRGRGQQGAKKKAGFQKTQICFPAATRAGLTPGRDSNEFDAI</sequence>
<gene>
    <name evidence="2" type="ORF">CFAM422_012065</name>
</gene>
<accession>A0A9P4X4H9</accession>